<evidence type="ECO:0000313" key="3">
    <source>
        <dbReference type="Proteomes" id="UP000765509"/>
    </source>
</evidence>
<feature type="compositionally biased region" description="Basic residues" evidence="1">
    <location>
        <begin position="53"/>
        <end position="65"/>
    </location>
</feature>
<sequence>MKSPHPGDFNQPSEGVFRNVERQSPSSKARDDPHTQNKDERGRARLAREQGGRPRRRATASRSRSRSSGSASKRLANSRPRSKMRASSMGKPEYR</sequence>
<dbReference type="Proteomes" id="UP000765509">
    <property type="component" value="Unassembled WGS sequence"/>
</dbReference>
<name>A0A9Q3EPE0_9BASI</name>
<accession>A0A9Q3EPE0</accession>
<dbReference type="AlphaFoldDB" id="A0A9Q3EPE0"/>
<protein>
    <submittedName>
        <fullName evidence="2">Uncharacterized protein</fullName>
    </submittedName>
</protein>
<evidence type="ECO:0000313" key="2">
    <source>
        <dbReference type="EMBL" id="MBW0522531.1"/>
    </source>
</evidence>
<feature type="compositionally biased region" description="Basic and acidic residues" evidence="1">
    <location>
        <begin position="28"/>
        <end position="52"/>
    </location>
</feature>
<comment type="caution">
    <text evidence="2">The sequence shown here is derived from an EMBL/GenBank/DDBJ whole genome shotgun (WGS) entry which is preliminary data.</text>
</comment>
<evidence type="ECO:0000256" key="1">
    <source>
        <dbReference type="SAM" id="MobiDB-lite"/>
    </source>
</evidence>
<feature type="non-terminal residue" evidence="2">
    <location>
        <position position="95"/>
    </location>
</feature>
<gene>
    <name evidence="2" type="ORF">O181_062246</name>
</gene>
<dbReference type="EMBL" id="AVOT02029625">
    <property type="protein sequence ID" value="MBW0522531.1"/>
    <property type="molecule type" value="Genomic_DNA"/>
</dbReference>
<keyword evidence="3" id="KW-1185">Reference proteome</keyword>
<feature type="region of interest" description="Disordered" evidence="1">
    <location>
        <begin position="1"/>
        <end position="95"/>
    </location>
</feature>
<proteinExistence type="predicted"/>
<reference evidence="2" key="1">
    <citation type="submission" date="2021-03" db="EMBL/GenBank/DDBJ databases">
        <title>Draft genome sequence of rust myrtle Austropuccinia psidii MF-1, a brazilian biotype.</title>
        <authorList>
            <person name="Quecine M.C."/>
            <person name="Pachon D.M.R."/>
            <person name="Bonatelli M.L."/>
            <person name="Correr F.H."/>
            <person name="Franceschini L.M."/>
            <person name="Leite T.F."/>
            <person name="Margarido G.R.A."/>
            <person name="Almeida C.A."/>
            <person name="Ferrarezi J.A."/>
            <person name="Labate C.A."/>
        </authorList>
    </citation>
    <scope>NUCLEOTIDE SEQUENCE</scope>
    <source>
        <strain evidence="2">MF-1</strain>
    </source>
</reference>
<organism evidence="2 3">
    <name type="scientific">Austropuccinia psidii MF-1</name>
    <dbReference type="NCBI Taxonomy" id="1389203"/>
    <lineage>
        <taxon>Eukaryota</taxon>
        <taxon>Fungi</taxon>
        <taxon>Dikarya</taxon>
        <taxon>Basidiomycota</taxon>
        <taxon>Pucciniomycotina</taxon>
        <taxon>Pucciniomycetes</taxon>
        <taxon>Pucciniales</taxon>
        <taxon>Sphaerophragmiaceae</taxon>
        <taxon>Austropuccinia</taxon>
    </lineage>
</organism>
<dbReference type="OrthoDB" id="4225757at2759"/>